<keyword evidence="2" id="KW-0732">Signal</keyword>
<dbReference type="AlphaFoldDB" id="A0A059G9G5"/>
<sequence length="267" mass="27712">MTYTPKRWASLGLGAALLGTTSLTACGDRNEPVRAEAPVAAPAPAPAPAAMAGEGGEGGTENGAMAGMADMQTLPVDKRIAFMSGHVAAGLALFRAGAPDQASRHLLHPVSETHAAERAGIDALGFDAAIFEKVSADLAAGKSAEEIAPELDAAEANIALLQQNANADPVGQIDFLMDTCIAEYKVGVVNGDIVEAGEYQDAYGFAVTARDIAKRIDKPEAEAVVMELELLVRMWPSEGPLAESIPAPVNEIAAQVSRVKLELSDLR</sequence>
<evidence type="ECO:0000256" key="1">
    <source>
        <dbReference type="SAM" id="MobiDB-lite"/>
    </source>
</evidence>
<dbReference type="STRING" id="1280953.HOC_04994"/>
<organism evidence="3 4">
    <name type="scientific">Hyphomonas oceanitis SCH89</name>
    <dbReference type="NCBI Taxonomy" id="1280953"/>
    <lineage>
        <taxon>Bacteria</taxon>
        <taxon>Pseudomonadati</taxon>
        <taxon>Pseudomonadota</taxon>
        <taxon>Alphaproteobacteria</taxon>
        <taxon>Hyphomonadales</taxon>
        <taxon>Hyphomonadaceae</taxon>
        <taxon>Hyphomonas</taxon>
    </lineage>
</organism>
<gene>
    <name evidence="3" type="ORF">HOC_04994</name>
</gene>
<reference evidence="3 4" key="1">
    <citation type="journal article" date="2014" name="Antonie Van Leeuwenhoek">
        <title>Hyphomonas beringensis sp. nov. and Hyphomonas chukchiensis sp. nov., isolated from surface seawater of the Bering Sea and Chukchi Sea.</title>
        <authorList>
            <person name="Li C."/>
            <person name="Lai Q."/>
            <person name="Li G."/>
            <person name="Dong C."/>
            <person name="Wang J."/>
            <person name="Liao Y."/>
            <person name="Shao Z."/>
        </authorList>
    </citation>
    <scope>NUCLEOTIDE SEQUENCE [LARGE SCALE GENOMIC DNA]</scope>
    <source>
        <strain evidence="3 4">SCH89</strain>
    </source>
</reference>
<feature type="chain" id="PRO_5001578091" description="Lipoprotein" evidence="2">
    <location>
        <begin position="26"/>
        <end position="267"/>
    </location>
</feature>
<comment type="caution">
    <text evidence="3">The sequence shown here is derived from an EMBL/GenBank/DDBJ whole genome shotgun (WGS) entry which is preliminary data.</text>
</comment>
<evidence type="ECO:0008006" key="5">
    <source>
        <dbReference type="Google" id="ProtNLM"/>
    </source>
</evidence>
<dbReference type="eggNOG" id="COG1555">
    <property type="taxonomic scope" value="Bacteria"/>
</dbReference>
<dbReference type="PROSITE" id="PS51257">
    <property type="entry name" value="PROKAR_LIPOPROTEIN"/>
    <property type="match status" value="1"/>
</dbReference>
<evidence type="ECO:0000313" key="3">
    <source>
        <dbReference type="EMBL" id="KDA03482.1"/>
    </source>
</evidence>
<accession>A0A059G9G5</accession>
<evidence type="ECO:0000313" key="4">
    <source>
        <dbReference type="Proteomes" id="UP000024942"/>
    </source>
</evidence>
<dbReference type="Proteomes" id="UP000024942">
    <property type="component" value="Unassembled WGS sequence"/>
</dbReference>
<proteinExistence type="predicted"/>
<dbReference type="EMBL" id="ARYL01000005">
    <property type="protein sequence ID" value="KDA03482.1"/>
    <property type="molecule type" value="Genomic_DNA"/>
</dbReference>
<evidence type="ECO:0000256" key="2">
    <source>
        <dbReference type="SAM" id="SignalP"/>
    </source>
</evidence>
<feature type="region of interest" description="Disordered" evidence="1">
    <location>
        <begin position="37"/>
        <end position="62"/>
    </location>
</feature>
<dbReference type="PATRIC" id="fig|1280953.3.peg.1005"/>
<keyword evidence="4" id="KW-1185">Reference proteome</keyword>
<feature type="signal peptide" evidence="2">
    <location>
        <begin position="1"/>
        <end position="25"/>
    </location>
</feature>
<dbReference type="OrthoDB" id="65747at2"/>
<name>A0A059G9G5_9PROT</name>
<protein>
    <recommendedName>
        <fullName evidence="5">Lipoprotein</fullName>
    </recommendedName>
</protein>
<dbReference type="RefSeq" id="WP_035536332.1">
    <property type="nucleotide sequence ID" value="NZ_ARYL01000005.1"/>
</dbReference>